<dbReference type="EMBL" id="CP093379">
    <property type="protein sequence ID" value="UNM97450.1"/>
    <property type="molecule type" value="Genomic_DNA"/>
</dbReference>
<keyword evidence="3" id="KW-1185">Reference proteome</keyword>
<protein>
    <recommendedName>
        <fullName evidence="1">Pili assembly chaperone C-terminal domain-containing protein</fullName>
    </recommendedName>
</protein>
<sequence length="85" mass="9528">MVVKKSGNTLTIENPTPYYNVIYALTDNYQKTLEKEINLKPFSTESLTTHVGNKFTMLLIDDYGGVLKMNYNCNGGVCSGTRVKK</sequence>
<feature type="domain" description="Pili assembly chaperone C-terminal" evidence="1">
    <location>
        <begin position="12"/>
        <end position="66"/>
    </location>
</feature>
<reference evidence="2 3" key="1">
    <citation type="submission" date="2022-03" db="EMBL/GenBank/DDBJ databases">
        <title>Ignatzschineria rhizosphaerae HR5S32.</title>
        <authorList>
            <person name="Sun J.Q."/>
            <person name="Feng J.Y."/>
        </authorList>
    </citation>
    <scope>NUCLEOTIDE SEQUENCE [LARGE SCALE GENOMIC DNA]</scope>
    <source>
        <strain evidence="2 3">HR5S32</strain>
    </source>
</reference>
<proteinExistence type="predicted"/>
<dbReference type="Pfam" id="PF02753">
    <property type="entry name" value="PapD_C"/>
    <property type="match status" value="1"/>
</dbReference>
<evidence type="ECO:0000259" key="1">
    <source>
        <dbReference type="Pfam" id="PF02753"/>
    </source>
</evidence>
<dbReference type="RefSeq" id="WP_242152986.1">
    <property type="nucleotide sequence ID" value="NZ_CP093379.1"/>
</dbReference>
<gene>
    <name evidence="2" type="ORF">MMG00_06295</name>
</gene>
<dbReference type="InterPro" id="IPR016148">
    <property type="entry name" value="Pili_assmbl_chaperone_C"/>
</dbReference>
<evidence type="ECO:0000313" key="3">
    <source>
        <dbReference type="Proteomes" id="UP000829542"/>
    </source>
</evidence>
<accession>A0ABY3X6D2</accession>
<name>A0ABY3X6D2_9GAMM</name>
<dbReference type="Proteomes" id="UP000829542">
    <property type="component" value="Chromosome"/>
</dbReference>
<organism evidence="2 3">
    <name type="scientific">Ignatzschineria rhizosphaerae</name>
    <dbReference type="NCBI Taxonomy" id="2923279"/>
    <lineage>
        <taxon>Bacteria</taxon>
        <taxon>Pseudomonadati</taxon>
        <taxon>Pseudomonadota</taxon>
        <taxon>Gammaproteobacteria</taxon>
        <taxon>Cardiobacteriales</taxon>
        <taxon>Ignatzschineriaceae</taxon>
        <taxon>Ignatzschineria</taxon>
    </lineage>
</organism>
<evidence type="ECO:0000313" key="2">
    <source>
        <dbReference type="EMBL" id="UNM97450.1"/>
    </source>
</evidence>